<feature type="compositionally biased region" description="Polar residues" evidence="2">
    <location>
        <begin position="89"/>
        <end position="112"/>
    </location>
</feature>
<dbReference type="RefSeq" id="XP_027619314.1">
    <property type="nucleotide sequence ID" value="XM_027763513.1"/>
</dbReference>
<proteinExistence type="inferred from homology"/>
<evidence type="ECO:0000256" key="2">
    <source>
        <dbReference type="SAM" id="MobiDB-lite"/>
    </source>
</evidence>
<dbReference type="GO" id="GO:0070131">
    <property type="term" value="P:positive regulation of mitochondrial translation"/>
    <property type="evidence" value="ECO:0007669"/>
    <property type="project" value="TreeGrafter"/>
</dbReference>
<reference evidence="4 5" key="1">
    <citation type="journal article" date="2018" name="Sci. Rep.">
        <title>Genome sequence of the cauliflower mushroom Sparassis crispa (Hanabiratake) and its association with beneficial usage.</title>
        <authorList>
            <person name="Kiyama R."/>
            <person name="Furutani Y."/>
            <person name="Kawaguchi K."/>
            <person name="Nakanishi T."/>
        </authorList>
    </citation>
    <scope>NUCLEOTIDE SEQUENCE [LARGE SCALE GENOMIC DNA]</scope>
</reference>
<accession>A0A401H1U5</accession>
<dbReference type="GeneID" id="38785318"/>
<feature type="domain" description="DUF155" evidence="3">
    <location>
        <begin position="161"/>
        <end position="355"/>
    </location>
</feature>
<dbReference type="EMBL" id="BFAD01000013">
    <property type="protein sequence ID" value="GBE88401.1"/>
    <property type="molecule type" value="Genomic_DNA"/>
</dbReference>
<dbReference type="Pfam" id="PF02582">
    <property type="entry name" value="DUF155"/>
    <property type="match status" value="1"/>
</dbReference>
<dbReference type="PANTHER" id="PTHR16255:SF1">
    <property type="entry name" value="REQUIRED FOR MEIOTIC NUCLEAR DIVISION PROTEIN 1 HOMOLOG"/>
    <property type="match status" value="1"/>
</dbReference>
<dbReference type="OrthoDB" id="242766at2759"/>
<dbReference type="GO" id="GO:0005739">
    <property type="term" value="C:mitochondrion"/>
    <property type="evidence" value="ECO:0007669"/>
    <property type="project" value="UniProtKB-ARBA"/>
</dbReference>
<dbReference type="InterPro" id="IPR051624">
    <property type="entry name" value="RMD1/Sad1-interacting"/>
</dbReference>
<evidence type="ECO:0000313" key="5">
    <source>
        <dbReference type="Proteomes" id="UP000287166"/>
    </source>
</evidence>
<comment type="caution">
    <text evidence="4">The sequence shown here is derived from an EMBL/GenBank/DDBJ whole genome shotgun (WGS) entry which is preliminary data.</text>
</comment>
<gene>
    <name evidence="4" type="ORF">SCP_1302160</name>
</gene>
<dbReference type="InterPro" id="IPR003734">
    <property type="entry name" value="DUF155"/>
</dbReference>
<dbReference type="Proteomes" id="UP000287166">
    <property type="component" value="Unassembled WGS sequence"/>
</dbReference>
<comment type="similarity">
    <text evidence="1">Belongs to the RMD1/sif2 family.</text>
</comment>
<feature type="region of interest" description="Disordered" evidence="2">
    <location>
        <begin position="72"/>
        <end position="114"/>
    </location>
</feature>
<dbReference type="InParanoid" id="A0A401H1U5"/>
<dbReference type="AlphaFoldDB" id="A0A401H1U5"/>
<evidence type="ECO:0000256" key="1">
    <source>
        <dbReference type="ARBA" id="ARBA00008306"/>
    </source>
</evidence>
<sequence length="425" mass="47096">MYTAVAGILLGLSESRRETTSVQSSHPDFLTLMNFTALRHLCRSFSRTPSCWQTSAASSPLTRRVQFRAFAQSAGKSPSADAQPAPKPTASTPLRRTASASLPIRSNPTPTRSDIRPVVTLTTAERYLLPSLLPRLPPSSQVLHDSLWVPEWKQDGQESEIFIFANGSLVCWGLGEEGARKFASKFLSSSDAQVSPLKEAETEDLEFVTDPVENTRLQGDLIILGHSPPLNSDEVMPSNLPASALPQETLLARYAFSQALSRSNALSVLEISLERHLSSVALLPDSLQRTGKPGLDRISLVKKLGELLKFRQGLNLNRENFSDTPDFYWAEPVLEGYFNSLSNALEVRARTKSVNDKITYAAEMQSVLRELLTETSAYRMEFIIIALIATEIVICLIRDGPELWNIVMHKEEKTEKDSAERPALQ</sequence>
<evidence type="ECO:0000313" key="4">
    <source>
        <dbReference type="EMBL" id="GBE88401.1"/>
    </source>
</evidence>
<organism evidence="4 5">
    <name type="scientific">Sparassis crispa</name>
    <dbReference type="NCBI Taxonomy" id="139825"/>
    <lineage>
        <taxon>Eukaryota</taxon>
        <taxon>Fungi</taxon>
        <taxon>Dikarya</taxon>
        <taxon>Basidiomycota</taxon>
        <taxon>Agaricomycotina</taxon>
        <taxon>Agaricomycetes</taxon>
        <taxon>Polyporales</taxon>
        <taxon>Sparassidaceae</taxon>
        <taxon>Sparassis</taxon>
    </lineage>
</organism>
<evidence type="ECO:0000259" key="3">
    <source>
        <dbReference type="Pfam" id="PF02582"/>
    </source>
</evidence>
<name>A0A401H1U5_9APHY</name>
<dbReference type="PANTHER" id="PTHR16255">
    <property type="entry name" value="REQUIRED FOR MEIOTIC NUCLEAR DIVISION PROTEIN 1 HOMOLOG"/>
    <property type="match status" value="1"/>
</dbReference>
<keyword evidence="5" id="KW-1185">Reference proteome</keyword>
<protein>
    <recommendedName>
        <fullName evidence="3">DUF155 domain-containing protein</fullName>
    </recommendedName>
</protein>